<dbReference type="Gene3D" id="1.10.260.40">
    <property type="entry name" value="lambda repressor-like DNA-binding domains"/>
    <property type="match status" value="1"/>
</dbReference>
<keyword evidence="7" id="KW-1185">Reference proteome</keyword>
<dbReference type="InterPro" id="IPR010982">
    <property type="entry name" value="Lambda_DNA-bd_dom_sf"/>
</dbReference>
<accession>A0A369ARE9</accession>
<keyword evidence="2" id="KW-0238">DNA-binding</keyword>
<evidence type="ECO:0000256" key="2">
    <source>
        <dbReference type="ARBA" id="ARBA00023125"/>
    </source>
</evidence>
<reference evidence="6 7" key="1">
    <citation type="submission" date="2018-07" db="EMBL/GenBank/DDBJ databases">
        <title>Genomic Encyclopedia of Type Strains, Phase IV (KMG-IV): sequencing the most valuable type-strain genomes for metagenomic binning, comparative biology and taxonomic classification.</title>
        <authorList>
            <person name="Goeker M."/>
        </authorList>
    </citation>
    <scope>NUCLEOTIDE SEQUENCE [LARGE SCALE GENOMIC DNA]</scope>
    <source>
        <strain evidence="6 7">DSM 100911</strain>
    </source>
</reference>
<comment type="caution">
    <text evidence="6">The sequence shown here is derived from an EMBL/GenBank/DDBJ whole genome shotgun (WGS) entry which is preliminary data.</text>
</comment>
<dbReference type="SMART" id="SM00354">
    <property type="entry name" value="HTH_LACI"/>
    <property type="match status" value="1"/>
</dbReference>
<feature type="region of interest" description="Disordered" evidence="4">
    <location>
        <begin position="1"/>
        <end position="20"/>
    </location>
</feature>
<dbReference type="SUPFAM" id="SSF47413">
    <property type="entry name" value="lambda repressor-like DNA-binding domains"/>
    <property type="match status" value="1"/>
</dbReference>
<sequence length="347" mass="37448">MLCPDRDAKSPRSGRRSTGRVTLQDVARAAGVSPITVSRALRGERAVAPELVARARAAAESLGYVPDPAARALASQRSSHVAVLIPLLTNTLFVDLLEAVQSTLRTGGYQTLIGVTHYDPHEEEQLLREQLAHRPAGLIVTGFERSEGARTLIQTSGVPCVHMMEIRRAPGVYCVGFSQQAAGQALTEHLLARGARRIAYAAAQLDARVMQRAEGYRRALQNAGCYDPALEFLWPEPSSLALGAQMFAHIMVEATPDAIFFCNDDLAQGALMAAPRLGISVPTDVAVAGFNDLPASEQLVPSLTSVHTPRREIGQTAAQMLLQLMRGEPIESECIELAWKVVQRESA</sequence>
<dbReference type="CDD" id="cd01575">
    <property type="entry name" value="PBP1_GntR"/>
    <property type="match status" value="1"/>
</dbReference>
<feature type="domain" description="HTH lacI-type" evidence="5">
    <location>
        <begin position="21"/>
        <end position="75"/>
    </location>
</feature>
<keyword evidence="3" id="KW-0804">Transcription</keyword>
<evidence type="ECO:0000256" key="3">
    <source>
        <dbReference type="ARBA" id="ARBA00023163"/>
    </source>
</evidence>
<dbReference type="Pfam" id="PF00356">
    <property type="entry name" value="LacI"/>
    <property type="match status" value="1"/>
</dbReference>
<dbReference type="GO" id="GO:0000976">
    <property type="term" value="F:transcription cis-regulatory region binding"/>
    <property type="evidence" value="ECO:0007669"/>
    <property type="project" value="TreeGrafter"/>
</dbReference>
<evidence type="ECO:0000256" key="1">
    <source>
        <dbReference type="ARBA" id="ARBA00023015"/>
    </source>
</evidence>
<dbReference type="PANTHER" id="PTHR30146:SF2">
    <property type="entry name" value="HTH-TYPE TRANSCRIPTIONAL REGULATOR GNTR"/>
    <property type="match status" value="1"/>
</dbReference>
<proteinExistence type="predicted"/>
<organism evidence="6 7">
    <name type="scientific">Extensimonas vulgaris</name>
    <dbReference type="NCBI Taxonomy" id="1031594"/>
    <lineage>
        <taxon>Bacteria</taxon>
        <taxon>Pseudomonadati</taxon>
        <taxon>Pseudomonadota</taxon>
        <taxon>Betaproteobacteria</taxon>
        <taxon>Burkholderiales</taxon>
        <taxon>Comamonadaceae</taxon>
        <taxon>Extensimonas</taxon>
    </lineage>
</organism>
<evidence type="ECO:0000256" key="4">
    <source>
        <dbReference type="SAM" id="MobiDB-lite"/>
    </source>
</evidence>
<keyword evidence="1" id="KW-0805">Transcription regulation</keyword>
<dbReference type="Pfam" id="PF13377">
    <property type="entry name" value="Peripla_BP_3"/>
    <property type="match status" value="1"/>
</dbReference>
<gene>
    <name evidence="6" type="ORF">DFR45_101478</name>
</gene>
<dbReference type="EMBL" id="QPJU01000001">
    <property type="protein sequence ID" value="RCX11940.1"/>
    <property type="molecule type" value="Genomic_DNA"/>
</dbReference>
<dbReference type="Proteomes" id="UP000252174">
    <property type="component" value="Unassembled WGS sequence"/>
</dbReference>
<dbReference type="SUPFAM" id="SSF53822">
    <property type="entry name" value="Periplasmic binding protein-like I"/>
    <property type="match status" value="1"/>
</dbReference>
<dbReference type="OrthoDB" id="8770688at2"/>
<evidence type="ECO:0000313" key="7">
    <source>
        <dbReference type="Proteomes" id="UP000252174"/>
    </source>
</evidence>
<dbReference type="CDD" id="cd01392">
    <property type="entry name" value="HTH_LacI"/>
    <property type="match status" value="1"/>
</dbReference>
<dbReference type="GO" id="GO:0003700">
    <property type="term" value="F:DNA-binding transcription factor activity"/>
    <property type="evidence" value="ECO:0007669"/>
    <property type="project" value="TreeGrafter"/>
</dbReference>
<evidence type="ECO:0000313" key="6">
    <source>
        <dbReference type="EMBL" id="RCX11940.1"/>
    </source>
</evidence>
<evidence type="ECO:0000259" key="5">
    <source>
        <dbReference type="PROSITE" id="PS50932"/>
    </source>
</evidence>
<dbReference type="AlphaFoldDB" id="A0A369ARE9"/>
<dbReference type="RefSeq" id="WP_114482067.1">
    <property type="nucleotide sequence ID" value="NZ_QPJU01000001.1"/>
</dbReference>
<dbReference type="Gene3D" id="3.40.50.2300">
    <property type="match status" value="2"/>
</dbReference>
<feature type="compositionally biased region" description="Basic and acidic residues" evidence="4">
    <location>
        <begin position="1"/>
        <end position="10"/>
    </location>
</feature>
<name>A0A369ARE9_9BURK</name>
<dbReference type="PROSITE" id="PS00356">
    <property type="entry name" value="HTH_LACI_1"/>
    <property type="match status" value="1"/>
</dbReference>
<protein>
    <submittedName>
        <fullName evidence="6">LacI family transcriptional regulator</fullName>
    </submittedName>
</protein>
<dbReference type="PANTHER" id="PTHR30146">
    <property type="entry name" value="LACI-RELATED TRANSCRIPTIONAL REPRESSOR"/>
    <property type="match status" value="1"/>
</dbReference>
<dbReference type="InterPro" id="IPR046335">
    <property type="entry name" value="LacI/GalR-like_sensor"/>
</dbReference>
<dbReference type="InterPro" id="IPR028082">
    <property type="entry name" value="Peripla_BP_I"/>
</dbReference>
<dbReference type="PROSITE" id="PS50932">
    <property type="entry name" value="HTH_LACI_2"/>
    <property type="match status" value="1"/>
</dbReference>
<dbReference type="InterPro" id="IPR000843">
    <property type="entry name" value="HTH_LacI"/>
</dbReference>